<dbReference type="PANTHER" id="PTHR37297:SF1">
    <property type="entry name" value="PROTEIN NRDI"/>
    <property type="match status" value="1"/>
</dbReference>
<dbReference type="RefSeq" id="WP_050611661.1">
    <property type="nucleotide sequence ID" value="NZ_AYYP01000061.1"/>
</dbReference>
<accession>A0A0R2ACR9</accession>
<proteinExistence type="predicted"/>
<dbReference type="Proteomes" id="UP000051008">
    <property type="component" value="Unassembled WGS sequence"/>
</dbReference>
<dbReference type="NCBIfam" id="TIGR00333">
    <property type="entry name" value="nrdI"/>
    <property type="match status" value="1"/>
</dbReference>
<gene>
    <name evidence="1" type="ORF">FC14_GL000528</name>
</gene>
<dbReference type="InterPro" id="IPR004465">
    <property type="entry name" value="RNR_NrdI"/>
</dbReference>
<protein>
    <submittedName>
        <fullName evidence="1">Ribonucleotide reductase stimulatory protein</fullName>
    </submittedName>
</protein>
<evidence type="ECO:0000313" key="1">
    <source>
        <dbReference type="EMBL" id="KRM63492.1"/>
    </source>
</evidence>
<dbReference type="SUPFAM" id="SSF52218">
    <property type="entry name" value="Flavoproteins"/>
    <property type="match status" value="1"/>
</dbReference>
<reference evidence="1 2" key="1">
    <citation type="journal article" date="2015" name="Genome Announc.">
        <title>Expanding the biotechnology potential of lactobacilli through comparative genomics of 213 strains and associated genera.</title>
        <authorList>
            <person name="Sun Z."/>
            <person name="Harris H.M."/>
            <person name="McCann A."/>
            <person name="Guo C."/>
            <person name="Argimon S."/>
            <person name="Zhang W."/>
            <person name="Yang X."/>
            <person name="Jeffery I.B."/>
            <person name="Cooney J.C."/>
            <person name="Kagawa T.F."/>
            <person name="Liu W."/>
            <person name="Song Y."/>
            <person name="Salvetti E."/>
            <person name="Wrobel A."/>
            <person name="Rasinkangas P."/>
            <person name="Parkhill J."/>
            <person name="Rea M.C."/>
            <person name="O'Sullivan O."/>
            <person name="Ritari J."/>
            <person name="Douillard F.P."/>
            <person name="Paul Ross R."/>
            <person name="Yang R."/>
            <person name="Briner A.E."/>
            <person name="Felis G.E."/>
            <person name="de Vos W.M."/>
            <person name="Barrangou R."/>
            <person name="Klaenhammer T.R."/>
            <person name="Caufield P.W."/>
            <person name="Cui Y."/>
            <person name="Zhang H."/>
            <person name="O'Toole P.W."/>
        </authorList>
    </citation>
    <scope>NUCLEOTIDE SEQUENCE [LARGE SCALE GENOMIC DNA]</scope>
    <source>
        <strain evidence="1 2">DSM 20509</strain>
    </source>
</reference>
<dbReference type="PATRIC" id="fig|1423718.3.peg.547"/>
<dbReference type="Gene3D" id="3.40.50.360">
    <property type="match status" value="1"/>
</dbReference>
<dbReference type="GO" id="GO:0010181">
    <property type="term" value="F:FMN binding"/>
    <property type="evidence" value="ECO:0007669"/>
    <property type="project" value="InterPro"/>
</dbReference>
<evidence type="ECO:0000313" key="2">
    <source>
        <dbReference type="Proteomes" id="UP000051008"/>
    </source>
</evidence>
<comment type="caution">
    <text evidence="1">The sequence shown here is derived from an EMBL/GenBank/DDBJ whole genome shotgun (WGS) entry which is preliminary data.</text>
</comment>
<keyword evidence="2" id="KW-1185">Reference proteome</keyword>
<dbReference type="AlphaFoldDB" id="A0A0R2ACR9"/>
<dbReference type="PIRSF" id="PIRSF005087">
    <property type="entry name" value="NrdI"/>
    <property type="match status" value="1"/>
</dbReference>
<sequence>MKIAYFSVTGQTRRFIKKLALPADEVYEIDPTGAFKEFDEPFVLITPTYEDNITEPVRDFLDTGANATYLKGIVGTGNRNFAQLFIFTARDLARDYQVPIIYAFEFNGTPKDVTNFKKAVKKLESQND</sequence>
<dbReference type="EMBL" id="AYYP01000061">
    <property type="protein sequence ID" value="KRM63492.1"/>
    <property type="molecule type" value="Genomic_DNA"/>
</dbReference>
<organism evidence="1 2">
    <name type="scientific">Ligilactobacillus agilis DSM 20509</name>
    <dbReference type="NCBI Taxonomy" id="1423718"/>
    <lineage>
        <taxon>Bacteria</taxon>
        <taxon>Bacillati</taxon>
        <taxon>Bacillota</taxon>
        <taxon>Bacilli</taxon>
        <taxon>Lactobacillales</taxon>
        <taxon>Lactobacillaceae</taxon>
        <taxon>Ligilactobacillus</taxon>
    </lineage>
</organism>
<dbReference type="PANTHER" id="PTHR37297">
    <property type="entry name" value="PROTEIN NRDI"/>
    <property type="match status" value="1"/>
</dbReference>
<name>A0A0R2ACR9_9LACO</name>
<dbReference type="Pfam" id="PF07972">
    <property type="entry name" value="Flavodoxin_NdrI"/>
    <property type="match status" value="1"/>
</dbReference>
<dbReference type="InterPro" id="IPR029039">
    <property type="entry name" value="Flavoprotein-like_sf"/>
</dbReference>
<dbReference type="OrthoDB" id="350535at2"/>